<keyword evidence="2" id="KW-1185">Reference proteome</keyword>
<proteinExistence type="predicted"/>
<dbReference type="AlphaFoldDB" id="A0AAN9E265"/>
<accession>A0AAN9E265</accession>
<evidence type="ECO:0000313" key="2">
    <source>
        <dbReference type="Proteomes" id="UP001372338"/>
    </source>
</evidence>
<organism evidence="1 2">
    <name type="scientific">Crotalaria pallida</name>
    <name type="common">Smooth rattlebox</name>
    <name type="synonym">Crotalaria striata</name>
    <dbReference type="NCBI Taxonomy" id="3830"/>
    <lineage>
        <taxon>Eukaryota</taxon>
        <taxon>Viridiplantae</taxon>
        <taxon>Streptophyta</taxon>
        <taxon>Embryophyta</taxon>
        <taxon>Tracheophyta</taxon>
        <taxon>Spermatophyta</taxon>
        <taxon>Magnoliopsida</taxon>
        <taxon>eudicotyledons</taxon>
        <taxon>Gunneridae</taxon>
        <taxon>Pentapetalae</taxon>
        <taxon>rosids</taxon>
        <taxon>fabids</taxon>
        <taxon>Fabales</taxon>
        <taxon>Fabaceae</taxon>
        <taxon>Papilionoideae</taxon>
        <taxon>50 kb inversion clade</taxon>
        <taxon>genistoids sensu lato</taxon>
        <taxon>core genistoids</taxon>
        <taxon>Crotalarieae</taxon>
        <taxon>Crotalaria</taxon>
    </lineage>
</organism>
<protein>
    <submittedName>
        <fullName evidence="1">Uncharacterized protein</fullName>
    </submittedName>
</protein>
<name>A0AAN9E265_CROPI</name>
<evidence type="ECO:0000313" key="1">
    <source>
        <dbReference type="EMBL" id="KAK7245098.1"/>
    </source>
</evidence>
<comment type="caution">
    <text evidence="1">The sequence shown here is derived from an EMBL/GenBank/DDBJ whole genome shotgun (WGS) entry which is preliminary data.</text>
</comment>
<reference evidence="1 2" key="1">
    <citation type="submission" date="2024-01" db="EMBL/GenBank/DDBJ databases">
        <title>The genomes of 5 underutilized Papilionoideae crops provide insights into root nodulation and disease resistanc.</title>
        <authorList>
            <person name="Yuan L."/>
        </authorList>
    </citation>
    <scope>NUCLEOTIDE SEQUENCE [LARGE SCALE GENOMIC DNA]</scope>
    <source>
        <strain evidence="1">ZHUSHIDOU_FW_LH</strain>
        <tissue evidence="1">Leaf</tissue>
    </source>
</reference>
<dbReference type="Proteomes" id="UP001372338">
    <property type="component" value="Unassembled WGS sequence"/>
</dbReference>
<dbReference type="EMBL" id="JAYWIO010000008">
    <property type="protein sequence ID" value="KAK7245098.1"/>
    <property type="molecule type" value="Genomic_DNA"/>
</dbReference>
<gene>
    <name evidence="1" type="ORF">RIF29_39932</name>
</gene>
<sequence>MNLLKSSSLHLVTTLCSKESTKPMSHVGQLNIYTGEEIINLITSKPENEMQGNRSALTLKLICSESLCTVVRMSP</sequence>